<proteinExistence type="inferred from homology"/>
<dbReference type="EMBL" id="JAWQEG010001802">
    <property type="protein sequence ID" value="KAK3876594.1"/>
    <property type="molecule type" value="Genomic_DNA"/>
</dbReference>
<accession>A0AAE1KLE5</accession>
<reference evidence="2" key="1">
    <citation type="submission" date="2023-10" db="EMBL/GenBank/DDBJ databases">
        <title>Genome assemblies of two species of porcelain crab, Petrolisthes cinctipes and Petrolisthes manimaculis (Anomura: Porcellanidae).</title>
        <authorList>
            <person name="Angst P."/>
        </authorList>
    </citation>
    <scope>NUCLEOTIDE SEQUENCE</scope>
    <source>
        <strain evidence="2">PB745_01</strain>
        <tissue evidence="2">Gill</tissue>
    </source>
</reference>
<protein>
    <recommendedName>
        <fullName evidence="4">Secernin-2</fullName>
    </recommendedName>
</protein>
<dbReference type="Pfam" id="PF03577">
    <property type="entry name" value="Peptidase_C69"/>
    <property type="match status" value="1"/>
</dbReference>
<evidence type="ECO:0008006" key="4">
    <source>
        <dbReference type="Google" id="ProtNLM"/>
    </source>
</evidence>
<dbReference type="PANTHER" id="PTHR12994">
    <property type="entry name" value="SECERNIN"/>
    <property type="match status" value="1"/>
</dbReference>
<evidence type="ECO:0000256" key="1">
    <source>
        <dbReference type="ARBA" id="ARBA00005705"/>
    </source>
</evidence>
<evidence type="ECO:0000313" key="3">
    <source>
        <dbReference type="Proteomes" id="UP001286313"/>
    </source>
</evidence>
<dbReference type="GO" id="GO:0016805">
    <property type="term" value="F:dipeptidase activity"/>
    <property type="evidence" value="ECO:0007669"/>
    <property type="project" value="InterPro"/>
</dbReference>
<name>A0AAE1KLE5_PETCI</name>
<evidence type="ECO:0000313" key="2">
    <source>
        <dbReference type="EMBL" id="KAK3876594.1"/>
    </source>
</evidence>
<dbReference type="InterPro" id="IPR005322">
    <property type="entry name" value="Peptidase_C69"/>
</dbReference>
<dbReference type="Proteomes" id="UP001286313">
    <property type="component" value="Unassembled WGS sequence"/>
</dbReference>
<dbReference type="GO" id="GO:0006508">
    <property type="term" value="P:proteolysis"/>
    <property type="evidence" value="ECO:0007669"/>
    <property type="project" value="InterPro"/>
</dbReference>
<dbReference type="PANTHER" id="PTHR12994:SF17">
    <property type="entry name" value="LD30995P"/>
    <property type="match status" value="1"/>
</dbReference>
<gene>
    <name evidence="2" type="ORF">Pcinc_018638</name>
</gene>
<dbReference type="AlphaFoldDB" id="A0AAE1KLE5"/>
<dbReference type="GO" id="GO:0070004">
    <property type="term" value="F:cysteine-type exopeptidase activity"/>
    <property type="evidence" value="ECO:0007669"/>
    <property type="project" value="InterPro"/>
</dbReference>
<organism evidence="2 3">
    <name type="scientific">Petrolisthes cinctipes</name>
    <name type="common">Flat porcelain crab</name>
    <dbReference type="NCBI Taxonomy" id="88211"/>
    <lineage>
        <taxon>Eukaryota</taxon>
        <taxon>Metazoa</taxon>
        <taxon>Ecdysozoa</taxon>
        <taxon>Arthropoda</taxon>
        <taxon>Crustacea</taxon>
        <taxon>Multicrustacea</taxon>
        <taxon>Malacostraca</taxon>
        <taxon>Eumalacostraca</taxon>
        <taxon>Eucarida</taxon>
        <taxon>Decapoda</taxon>
        <taxon>Pleocyemata</taxon>
        <taxon>Anomura</taxon>
        <taxon>Galatheoidea</taxon>
        <taxon>Porcellanidae</taxon>
        <taxon>Petrolisthes</taxon>
    </lineage>
</organism>
<comment type="caution">
    <text evidence="2">The sequence shown here is derived from an EMBL/GenBank/DDBJ whole genome shotgun (WGS) entry which is preliminary data.</text>
</comment>
<keyword evidence="3" id="KW-1185">Reference proteome</keyword>
<dbReference type="Gene3D" id="3.60.60.10">
    <property type="entry name" value="Penicillin V Acylase, Chain A"/>
    <property type="match status" value="1"/>
</dbReference>
<comment type="similarity">
    <text evidence="1">Belongs to the peptidase C69 family. Secernin subfamily.</text>
</comment>
<sequence>MSLQDLTHVDDPVPVPYSLLRVEPQLHESIPLAKVSHPSDVPREQPLHHFQLLDVAILRDVVLLSLVGVVCNTSHLSTLNPLVILIIMSAKPPPPKSCDTFVVLGDRTKGGHIVFGKNSDRPQDEVQEVVYQPTTTHTTGSKVKCTYIEIDQVEKTHAVILSKPSWMWGAEMGANDRGVCIGNEAVWTKLQGDDDSTERLLGMDLLRLGLERGNTAESAMDVITSLLEEHGQGGPCSDTVPGLLYHNSFLIADPTEAWVLETAGRHWAAENIKSGHRNISNALTIGTKMDRASEGVKEAAKEAGWWDGSSEFNFAEAFSADDNSGGRQECGERLLAKLSEGGNFGLLSMLSVLRDDKSGICMSDGFFVSTSSQVLRDTESGICRGTDHDHPTAGSMVSVLSSDGCGRPSCHWFTGTPDPKRSVFKPFIFTDNVKISPHTQSPKIPDDKDPAKVVPRFAKKVNRTHLLYRRQQAAGGCNADTLRDLESKCVLETEAVLENFNMERLSEMDDLFKDCVDSELKFYK</sequence>